<dbReference type="Proteomes" id="UP001374535">
    <property type="component" value="Chromosome 7"/>
</dbReference>
<feature type="region of interest" description="Disordered" evidence="1">
    <location>
        <begin position="235"/>
        <end position="275"/>
    </location>
</feature>
<keyword evidence="3" id="KW-1185">Reference proteome</keyword>
<feature type="compositionally biased region" description="Basic and acidic residues" evidence="1">
    <location>
        <begin position="79"/>
        <end position="90"/>
    </location>
</feature>
<name>A0AAQ3N6M9_VIGMU</name>
<accession>A0AAQ3N6M9</accession>
<organism evidence="2 3">
    <name type="scientific">Vigna mungo</name>
    <name type="common">Black gram</name>
    <name type="synonym">Phaseolus mungo</name>
    <dbReference type="NCBI Taxonomy" id="3915"/>
    <lineage>
        <taxon>Eukaryota</taxon>
        <taxon>Viridiplantae</taxon>
        <taxon>Streptophyta</taxon>
        <taxon>Embryophyta</taxon>
        <taxon>Tracheophyta</taxon>
        <taxon>Spermatophyta</taxon>
        <taxon>Magnoliopsida</taxon>
        <taxon>eudicotyledons</taxon>
        <taxon>Gunneridae</taxon>
        <taxon>Pentapetalae</taxon>
        <taxon>rosids</taxon>
        <taxon>fabids</taxon>
        <taxon>Fabales</taxon>
        <taxon>Fabaceae</taxon>
        <taxon>Papilionoideae</taxon>
        <taxon>50 kb inversion clade</taxon>
        <taxon>NPAAA clade</taxon>
        <taxon>indigoferoid/millettioid clade</taxon>
        <taxon>Phaseoleae</taxon>
        <taxon>Vigna</taxon>
    </lineage>
</organism>
<evidence type="ECO:0000313" key="3">
    <source>
        <dbReference type="Proteomes" id="UP001374535"/>
    </source>
</evidence>
<feature type="region of interest" description="Disordered" evidence="1">
    <location>
        <begin position="55"/>
        <end position="95"/>
    </location>
</feature>
<feature type="compositionally biased region" description="Basic and acidic residues" evidence="1">
    <location>
        <begin position="55"/>
        <end position="65"/>
    </location>
</feature>
<protein>
    <recommendedName>
        <fullName evidence="4">Retrotransposon gag domain-containing protein</fullName>
    </recommendedName>
</protein>
<dbReference type="AlphaFoldDB" id="A0AAQ3N6M9"/>
<reference evidence="2 3" key="1">
    <citation type="journal article" date="2023" name="Life. Sci Alliance">
        <title>Evolutionary insights into 3D genome organization and epigenetic landscape of Vigna mungo.</title>
        <authorList>
            <person name="Junaid A."/>
            <person name="Singh B."/>
            <person name="Bhatia S."/>
        </authorList>
    </citation>
    <scope>NUCLEOTIDE SEQUENCE [LARGE SCALE GENOMIC DNA]</scope>
    <source>
        <strain evidence="2">Urdbean</strain>
    </source>
</reference>
<feature type="compositionally biased region" description="Low complexity" evidence="1">
    <location>
        <begin position="66"/>
        <end position="77"/>
    </location>
</feature>
<proteinExistence type="predicted"/>
<evidence type="ECO:0008006" key="4">
    <source>
        <dbReference type="Google" id="ProtNLM"/>
    </source>
</evidence>
<evidence type="ECO:0000313" key="2">
    <source>
        <dbReference type="EMBL" id="WVZ03770.1"/>
    </source>
</evidence>
<gene>
    <name evidence="2" type="ORF">V8G54_024576</name>
</gene>
<dbReference type="EMBL" id="CP144694">
    <property type="protein sequence ID" value="WVZ03770.1"/>
    <property type="molecule type" value="Genomic_DNA"/>
</dbReference>
<evidence type="ECO:0000256" key="1">
    <source>
        <dbReference type="SAM" id="MobiDB-lite"/>
    </source>
</evidence>
<feature type="compositionally biased region" description="Acidic residues" evidence="1">
    <location>
        <begin position="241"/>
        <end position="251"/>
    </location>
</feature>
<sequence>MEGRVVAVEGQLEAVEIAMAETKADTVYLRHKTGALRQNYEAMRQDIQEILKMLGDRNRDPKNPRQESSQSSVNENEGGPDRVKGRRGEGNQEGSANWRKRVELPVFKGGDPLIWISRAEKFFEVQKVAEEEKLQMAFISMEGYAAYWFRFWREKTKNNSWEGLKRALVIRFGEGGQGSVYERLTTIKQVGAMSEYVQDFEVSSNTSWRDFRRRLDDNHVTCARRGEAVYPLEDRRRTDDQDSEFLGEDDMGSSAKHRVSKEGGDPRKWNNKGRRRRAGKKYLKLIVLEIREKERGGKMFLMRRVIQSWPSVPGEGIINWVPSYGNPMRKRSHETKLPDSNLEDKVVLSQGVMLGYKVFGYNGKGD</sequence>